<organism evidence="1 2">
    <name type="scientific">Streblomastix strix</name>
    <dbReference type="NCBI Taxonomy" id="222440"/>
    <lineage>
        <taxon>Eukaryota</taxon>
        <taxon>Metamonada</taxon>
        <taxon>Preaxostyla</taxon>
        <taxon>Oxymonadida</taxon>
        <taxon>Streblomastigidae</taxon>
        <taxon>Streblomastix</taxon>
    </lineage>
</organism>
<reference evidence="1 2" key="1">
    <citation type="submission" date="2019-03" db="EMBL/GenBank/DDBJ databases">
        <title>Single cell metagenomics reveals metabolic interactions within the superorganism composed of flagellate Streblomastix strix and complex community of Bacteroidetes bacteria on its surface.</title>
        <authorList>
            <person name="Treitli S.C."/>
            <person name="Kolisko M."/>
            <person name="Husnik F."/>
            <person name="Keeling P."/>
            <person name="Hampl V."/>
        </authorList>
    </citation>
    <scope>NUCLEOTIDE SEQUENCE [LARGE SCALE GENOMIC DNA]</scope>
    <source>
        <strain evidence="1">ST1C</strain>
    </source>
</reference>
<gene>
    <name evidence="1" type="ORF">EZS28_017219</name>
</gene>
<evidence type="ECO:0000313" key="2">
    <source>
        <dbReference type="Proteomes" id="UP000324800"/>
    </source>
</evidence>
<evidence type="ECO:0000313" key="1">
    <source>
        <dbReference type="EMBL" id="KAA6387256.1"/>
    </source>
</evidence>
<accession>A0A5J4VYH4</accession>
<protein>
    <submittedName>
        <fullName evidence="1">Uncharacterized protein</fullName>
    </submittedName>
</protein>
<comment type="caution">
    <text evidence="1">The sequence shown here is derived from an EMBL/GenBank/DDBJ whole genome shotgun (WGS) entry which is preliminary data.</text>
</comment>
<proteinExistence type="predicted"/>
<sequence>MLISIFSSHYCNVWVEQRVVDSDEYSGDVDNNENNKQLKETILNVVVDEDEGVVASINLTTRNIQCDDPSHLEEVQKLLFNADSAIPALLA</sequence>
<dbReference type="EMBL" id="SNRW01004450">
    <property type="protein sequence ID" value="KAA6387256.1"/>
    <property type="molecule type" value="Genomic_DNA"/>
</dbReference>
<dbReference type="AlphaFoldDB" id="A0A5J4VYH4"/>
<dbReference type="Proteomes" id="UP000324800">
    <property type="component" value="Unassembled WGS sequence"/>
</dbReference>
<name>A0A5J4VYH4_9EUKA</name>